<dbReference type="GO" id="GO:0099078">
    <property type="term" value="C:BORC complex"/>
    <property type="evidence" value="ECO:0007669"/>
    <property type="project" value="TreeGrafter"/>
</dbReference>
<dbReference type="GO" id="GO:0032418">
    <property type="term" value="P:lysosome localization"/>
    <property type="evidence" value="ECO:0007669"/>
    <property type="project" value="InterPro"/>
</dbReference>
<dbReference type="GO" id="GO:0030672">
    <property type="term" value="C:synaptic vesicle membrane"/>
    <property type="evidence" value="ECO:0007669"/>
    <property type="project" value="TreeGrafter"/>
</dbReference>
<dbReference type="GO" id="GO:0072384">
    <property type="term" value="P:organelle transport along microtubule"/>
    <property type="evidence" value="ECO:0007669"/>
    <property type="project" value="TreeGrafter"/>
</dbReference>
<dbReference type="InterPro" id="IPR018780">
    <property type="entry name" value="TBORCS5"/>
</dbReference>
<evidence type="ECO:0000313" key="10">
    <source>
        <dbReference type="WBParaSite" id="EVEC_0000586701-mRNA-1"/>
    </source>
</evidence>
<feature type="compositionally biased region" description="Low complexity" evidence="7">
    <location>
        <begin position="238"/>
        <end position="256"/>
    </location>
</feature>
<dbReference type="AlphaFoldDB" id="A0A0N4V6I2"/>
<evidence type="ECO:0000256" key="2">
    <source>
        <dbReference type="ARBA" id="ARBA00010235"/>
    </source>
</evidence>
<evidence type="ECO:0000256" key="5">
    <source>
        <dbReference type="ARBA" id="ARBA00023228"/>
    </source>
</evidence>
<evidence type="ECO:0000256" key="4">
    <source>
        <dbReference type="ARBA" id="ARBA00023136"/>
    </source>
</evidence>
<dbReference type="Pfam" id="PF10158">
    <property type="entry name" value="LOH1CR12"/>
    <property type="match status" value="1"/>
</dbReference>
<comment type="subcellular location">
    <subcellularLocation>
        <location evidence="1">Lysosome membrane</location>
        <topology evidence="1">Lipid-anchor</topology>
        <orientation evidence="1">Cytoplasmic side</orientation>
    </subcellularLocation>
</comment>
<reference evidence="10" key="1">
    <citation type="submission" date="2017-02" db="UniProtKB">
        <authorList>
            <consortium name="WormBaseParasite"/>
        </authorList>
    </citation>
    <scope>IDENTIFICATION</scope>
</reference>
<dbReference type="EMBL" id="UXUI01008178">
    <property type="protein sequence ID" value="VDD90731.1"/>
    <property type="molecule type" value="Genomic_DNA"/>
</dbReference>
<protein>
    <recommendedName>
        <fullName evidence="3">BLOC-1-related complex subunit 5</fullName>
    </recommendedName>
</protein>
<dbReference type="WBParaSite" id="EVEC_0000586701-mRNA-1">
    <property type="protein sequence ID" value="EVEC_0000586701-mRNA-1"/>
    <property type="gene ID" value="EVEC_0000586701"/>
</dbReference>
<dbReference type="Proteomes" id="UP000274131">
    <property type="component" value="Unassembled WGS sequence"/>
</dbReference>
<accession>A0A0N4V6I2</accession>
<dbReference type="PANTHER" id="PTHR31634">
    <property type="entry name" value="BLOC-1-RELATED COMPLEX SUBUNIT 5"/>
    <property type="match status" value="1"/>
</dbReference>
<name>A0A0N4V6I2_ENTVE</name>
<keyword evidence="5" id="KW-0458">Lysosome</keyword>
<keyword evidence="9" id="KW-1185">Reference proteome</keyword>
<dbReference type="STRING" id="51028.A0A0N4V6I2"/>
<evidence type="ECO:0000256" key="6">
    <source>
        <dbReference type="ARBA" id="ARBA00023288"/>
    </source>
</evidence>
<dbReference type="GO" id="GO:1903744">
    <property type="term" value="P:positive regulation of anterograde synaptic vesicle transport"/>
    <property type="evidence" value="ECO:0007669"/>
    <property type="project" value="TreeGrafter"/>
</dbReference>
<dbReference type="CDD" id="cd22789">
    <property type="entry name" value="BORCS5-like"/>
    <property type="match status" value="1"/>
</dbReference>
<comment type="similarity">
    <text evidence="2">Belongs to the BORCS5 family.</text>
</comment>
<evidence type="ECO:0000256" key="1">
    <source>
        <dbReference type="ARBA" id="ARBA00004122"/>
    </source>
</evidence>
<dbReference type="OrthoDB" id="5774292at2759"/>
<keyword evidence="4" id="KW-0472">Membrane</keyword>
<evidence type="ECO:0000256" key="7">
    <source>
        <dbReference type="SAM" id="MobiDB-lite"/>
    </source>
</evidence>
<dbReference type="PANTHER" id="PTHR31634:SF2">
    <property type="entry name" value="BLOC-1-RELATED COMPLEX SUBUNIT 5"/>
    <property type="match status" value="1"/>
</dbReference>
<feature type="region of interest" description="Disordered" evidence="7">
    <location>
        <begin position="238"/>
        <end position="261"/>
    </location>
</feature>
<evidence type="ECO:0000313" key="8">
    <source>
        <dbReference type="EMBL" id="VDD90731.1"/>
    </source>
</evidence>
<gene>
    <name evidence="8" type="ORF">EVEC_LOCUS5482</name>
</gene>
<sequence length="283" mass="31366">EPVEVPREHLPDPDSENIPSIIIQQETAVDLERRWTDTAMGNEQSGSSNSAISSSLLFLGGRKNMTAVRKKANQVVVVRSGSDSAANPNEDPIFKRFKEIPKFYPVLKGALHQPGLHDSPDIKKKMSPRPIFRLATCLQDHLTRSAQLVANEQDSVNAEIKDVDYYAVTLLDKFNVYKKSMEVLTLQVSKLSDITAELEGMKSELEDLLPQIGVLNDLLPEADRLPPLSLVHLFDSSPSTNTSYSGTTSDNSSSSDDVGRNSLKNLHVEPIEEYAVIDKVVRR</sequence>
<organism evidence="10">
    <name type="scientific">Enterobius vermicularis</name>
    <name type="common">Human pinworm</name>
    <dbReference type="NCBI Taxonomy" id="51028"/>
    <lineage>
        <taxon>Eukaryota</taxon>
        <taxon>Metazoa</taxon>
        <taxon>Ecdysozoa</taxon>
        <taxon>Nematoda</taxon>
        <taxon>Chromadorea</taxon>
        <taxon>Rhabditida</taxon>
        <taxon>Spirurina</taxon>
        <taxon>Oxyuridomorpha</taxon>
        <taxon>Oxyuroidea</taxon>
        <taxon>Oxyuridae</taxon>
        <taxon>Enterobius</taxon>
    </lineage>
</organism>
<evidence type="ECO:0000313" key="9">
    <source>
        <dbReference type="Proteomes" id="UP000274131"/>
    </source>
</evidence>
<reference evidence="8 9" key="2">
    <citation type="submission" date="2018-10" db="EMBL/GenBank/DDBJ databases">
        <authorList>
            <consortium name="Pathogen Informatics"/>
        </authorList>
    </citation>
    <scope>NUCLEOTIDE SEQUENCE [LARGE SCALE GENOMIC DNA]</scope>
</reference>
<evidence type="ECO:0000256" key="3">
    <source>
        <dbReference type="ARBA" id="ARBA00022300"/>
    </source>
</evidence>
<keyword evidence="6" id="KW-0449">Lipoprotein</keyword>
<dbReference type="GO" id="GO:0098574">
    <property type="term" value="C:cytoplasmic side of lysosomal membrane"/>
    <property type="evidence" value="ECO:0007669"/>
    <property type="project" value="TreeGrafter"/>
</dbReference>
<proteinExistence type="inferred from homology"/>